<evidence type="ECO:0000313" key="3">
    <source>
        <dbReference type="Proteomes" id="UP000008363"/>
    </source>
</evidence>
<accession>K6WHC6</accession>
<dbReference type="EMBL" id="BAHC01000209">
    <property type="protein sequence ID" value="GAB93181.1"/>
    <property type="molecule type" value="Genomic_DNA"/>
</dbReference>
<dbReference type="PANTHER" id="PTHR15032:SF4">
    <property type="entry name" value="N-ACYL-PHOSPHATIDYLETHANOLAMINE-HYDROLYZING PHOSPHOLIPASE D"/>
    <property type="match status" value="1"/>
</dbReference>
<evidence type="ECO:0000259" key="1">
    <source>
        <dbReference type="Pfam" id="PF12706"/>
    </source>
</evidence>
<dbReference type="InterPro" id="IPR036866">
    <property type="entry name" value="RibonucZ/Hydroxyglut_hydro"/>
</dbReference>
<dbReference type="PANTHER" id="PTHR15032">
    <property type="entry name" value="N-ACYL-PHOSPHATIDYLETHANOLAMINE-HYDROLYZING PHOSPHOLIPASE D"/>
    <property type="match status" value="1"/>
</dbReference>
<proteinExistence type="predicted"/>
<comment type="caution">
    <text evidence="2">The sequence shown here is derived from an EMBL/GenBank/DDBJ whole genome shotgun (WGS) entry which is preliminary data.</text>
</comment>
<name>K6WHC6_9ACTN</name>
<organism evidence="2 3">
    <name type="scientific">Gordonia rhizosphera NBRC 16068</name>
    <dbReference type="NCBI Taxonomy" id="1108045"/>
    <lineage>
        <taxon>Bacteria</taxon>
        <taxon>Bacillati</taxon>
        <taxon>Actinomycetota</taxon>
        <taxon>Actinomycetes</taxon>
        <taxon>Mycobacteriales</taxon>
        <taxon>Gordoniaceae</taxon>
        <taxon>Gordonia</taxon>
    </lineage>
</organism>
<dbReference type="Pfam" id="PF12706">
    <property type="entry name" value="Lactamase_B_2"/>
    <property type="match status" value="1"/>
</dbReference>
<dbReference type="STRING" id="1108045.GORHZ_209_00160"/>
<reference evidence="2 3" key="1">
    <citation type="submission" date="2012-08" db="EMBL/GenBank/DDBJ databases">
        <title>Whole genome shotgun sequence of Gordonia rhizosphera NBRC 16068.</title>
        <authorList>
            <person name="Takarada H."/>
            <person name="Isaki S."/>
            <person name="Hosoyama A."/>
            <person name="Tsuchikane K."/>
            <person name="Katsumata H."/>
            <person name="Baba S."/>
            <person name="Ohji S."/>
            <person name="Yamazaki S."/>
            <person name="Fujita N."/>
        </authorList>
    </citation>
    <scope>NUCLEOTIDE SEQUENCE [LARGE SCALE GENOMIC DNA]</scope>
    <source>
        <strain evidence="2 3">NBRC 16068</strain>
    </source>
</reference>
<dbReference type="eggNOG" id="COG2220">
    <property type="taxonomic scope" value="Bacteria"/>
</dbReference>
<dbReference type="Gene3D" id="3.60.15.10">
    <property type="entry name" value="Ribonuclease Z/Hydroxyacylglutathione hydrolase-like"/>
    <property type="match status" value="1"/>
</dbReference>
<dbReference type="AlphaFoldDB" id="K6WHC6"/>
<dbReference type="InterPro" id="IPR001279">
    <property type="entry name" value="Metallo-B-lactamas"/>
</dbReference>
<dbReference type="SUPFAM" id="SSF56281">
    <property type="entry name" value="Metallo-hydrolase/oxidoreductase"/>
    <property type="match status" value="1"/>
</dbReference>
<dbReference type="Proteomes" id="UP000008363">
    <property type="component" value="Unassembled WGS sequence"/>
</dbReference>
<keyword evidence="3" id="KW-1185">Reference proteome</keyword>
<feature type="domain" description="Metallo-beta-lactamase" evidence="1">
    <location>
        <begin position="102"/>
        <end position="307"/>
    </location>
</feature>
<protein>
    <recommendedName>
        <fullName evidence="1">Metallo-beta-lactamase domain-containing protein</fullName>
    </recommendedName>
</protein>
<dbReference type="GO" id="GO:0005737">
    <property type="term" value="C:cytoplasm"/>
    <property type="evidence" value="ECO:0007669"/>
    <property type="project" value="TreeGrafter"/>
</dbReference>
<gene>
    <name evidence="2" type="ORF">GORHZ_209_00160</name>
</gene>
<sequence>MTTQLARVGMPSARALGAAVEDIRRRTAGSLHLRDGFFHNHDEPSAPAVDADMRVVLDMARNPGHPRRPVPVWTPRFDEAPGDLRVTWLGHASALVELDGVRILTDPVFGRRCSPSQLVGPARMHRSPVAVADLPPLDVVLISHDHYDHLDMGTVLALAAAQPQVRFVAPVGVGAHLHTWGVGLDRIVEADWWNAVTVTCGTTEITFTCTPARHFSGRWLTRNLTQWASWSVAGPTHRFFFSGDTGFSEHFEEVGARLGPFDLTLIAVGAYDPLWPDVHVDPEEAVTIHRMLSREHLRDAVMVPIHWGTFNLARHTWGDPIQRLLPNAATNGATVLVPPPGGTIDLGNRTGTGVAHPSWWEPSA</sequence>
<evidence type="ECO:0000313" key="2">
    <source>
        <dbReference type="EMBL" id="GAB93181.1"/>
    </source>
</evidence>